<evidence type="ECO:0000256" key="12">
    <source>
        <dbReference type="PROSITE-ProRule" id="PRU00221"/>
    </source>
</evidence>
<dbReference type="Pfam" id="PF00400">
    <property type="entry name" value="WD40"/>
    <property type="match status" value="1"/>
</dbReference>
<keyword evidence="6" id="KW-0969">Cilium</keyword>
<comment type="subcellular location">
    <subcellularLocation>
        <location evidence="1">Cytoplasm</location>
        <location evidence="1">Cytoskeleton</location>
        <location evidence="1">Flagellum axoneme</location>
    </subcellularLocation>
    <subcellularLocation>
        <location evidence="9">Dynein axonemal particle</location>
    </subcellularLocation>
</comment>
<keyword evidence="14" id="KW-1185">Reference proteome</keyword>
<keyword evidence="8" id="KW-0966">Cell projection</keyword>
<proteinExistence type="predicted"/>
<dbReference type="PROSITE" id="PS50082">
    <property type="entry name" value="WD_REPEATS_2"/>
    <property type="match status" value="1"/>
</dbReference>
<keyword evidence="3 12" id="KW-0853">WD repeat</keyword>
<feature type="repeat" description="WD" evidence="12">
    <location>
        <begin position="37"/>
        <end position="79"/>
    </location>
</feature>
<dbReference type="GO" id="GO:0120293">
    <property type="term" value="C:dynein axonemal particle"/>
    <property type="evidence" value="ECO:0007669"/>
    <property type="project" value="UniProtKB-SubCell"/>
</dbReference>
<organism evidence="13 14">
    <name type="scientific">Buteo japonicus</name>
    <dbReference type="NCBI Taxonomy" id="224669"/>
    <lineage>
        <taxon>Eukaryota</taxon>
        <taxon>Metazoa</taxon>
        <taxon>Chordata</taxon>
        <taxon>Craniata</taxon>
        <taxon>Vertebrata</taxon>
        <taxon>Euteleostomi</taxon>
        <taxon>Archelosauria</taxon>
        <taxon>Archosauria</taxon>
        <taxon>Dinosauria</taxon>
        <taxon>Saurischia</taxon>
        <taxon>Theropoda</taxon>
        <taxon>Coelurosauria</taxon>
        <taxon>Aves</taxon>
        <taxon>Neognathae</taxon>
        <taxon>Neoaves</taxon>
        <taxon>Telluraves</taxon>
        <taxon>Accipitrimorphae</taxon>
        <taxon>Accipitriformes</taxon>
        <taxon>Accipitridae</taxon>
        <taxon>Accipitrinae</taxon>
        <taxon>Buteo</taxon>
    </lineage>
</organism>
<protein>
    <recommendedName>
        <fullName evidence="10">Dynein axonemal intermediate chain 4</fullName>
    </recommendedName>
    <alternativeName>
        <fullName evidence="11">WD repeat-containing protein 78</fullName>
    </alternativeName>
</protein>
<dbReference type="GO" id="GO:0003341">
    <property type="term" value="P:cilium movement"/>
    <property type="evidence" value="ECO:0007669"/>
    <property type="project" value="TreeGrafter"/>
</dbReference>
<dbReference type="Ensembl" id="ENSBJAT00000003225.1">
    <property type="protein sequence ID" value="ENSBJAP00000003143.1"/>
    <property type="gene ID" value="ENSBJAG00000002275.1"/>
</dbReference>
<evidence type="ECO:0000256" key="8">
    <source>
        <dbReference type="ARBA" id="ARBA00023273"/>
    </source>
</evidence>
<name>A0A8B9Z329_9AVES</name>
<evidence type="ECO:0000256" key="10">
    <source>
        <dbReference type="ARBA" id="ARBA00040002"/>
    </source>
</evidence>
<dbReference type="InterPro" id="IPR036322">
    <property type="entry name" value="WD40_repeat_dom_sf"/>
</dbReference>
<dbReference type="SMART" id="SM00320">
    <property type="entry name" value="WD40"/>
    <property type="match status" value="3"/>
</dbReference>
<dbReference type="PANTHER" id="PTHR12442:SF12">
    <property type="entry name" value="DYNEIN AXONEMAL INTERMEDIATE CHAIN 4"/>
    <property type="match status" value="1"/>
</dbReference>
<dbReference type="InterPro" id="IPR001680">
    <property type="entry name" value="WD40_rpt"/>
</dbReference>
<evidence type="ECO:0000256" key="5">
    <source>
        <dbReference type="ARBA" id="ARBA00022846"/>
    </source>
</evidence>
<reference evidence="13" key="1">
    <citation type="submission" date="2025-08" db="UniProtKB">
        <authorList>
            <consortium name="Ensembl"/>
        </authorList>
    </citation>
    <scope>IDENTIFICATION</scope>
</reference>
<keyword evidence="4" id="KW-0677">Repeat</keyword>
<dbReference type="InterPro" id="IPR015943">
    <property type="entry name" value="WD40/YVTN_repeat-like_dom_sf"/>
</dbReference>
<reference evidence="13" key="2">
    <citation type="submission" date="2025-09" db="UniProtKB">
        <authorList>
            <consortium name="Ensembl"/>
        </authorList>
    </citation>
    <scope>IDENTIFICATION</scope>
</reference>
<dbReference type="SUPFAM" id="SSF50978">
    <property type="entry name" value="WD40 repeat-like"/>
    <property type="match status" value="1"/>
</dbReference>
<keyword evidence="5" id="KW-0282">Flagellum</keyword>
<evidence type="ECO:0000256" key="1">
    <source>
        <dbReference type="ARBA" id="ARBA00004611"/>
    </source>
</evidence>
<evidence type="ECO:0000256" key="2">
    <source>
        <dbReference type="ARBA" id="ARBA00022490"/>
    </source>
</evidence>
<evidence type="ECO:0000313" key="14">
    <source>
        <dbReference type="Proteomes" id="UP000694555"/>
    </source>
</evidence>
<evidence type="ECO:0000256" key="3">
    <source>
        <dbReference type="ARBA" id="ARBA00022574"/>
    </source>
</evidence>
<evidence type="ECO:0000256" key="9">
    <source>
        <dbReference type="ARBA" id="ARBA00024190"/>
    </source>
</evidence>
<dbReference type="Proteomes" id="UP000694555">
    <property type="component" value="Unplaced"/>
</dbReference>
<evidence type="ECO:0000256" key="7">
    <source>
        <dbReference type="ARBA" id="ARBA00023212"/>
    </source>
</evidence>
<keyword evidence="2" id="KW-0963">Cytoplasm</keyword>
<dbReference type="GO" id="GO:0005858">
    <property type="term" value="C:axonemal dynein complex"/>
    <property type="evidence" value="ECO:0007669"/>
    <property type="project" value="TreeGrafter"/>
</dbReference>
<keyword evidence="7" id="KW-0206">Cytoskeleton</keyword>
<dbReference type="AlphaFoldDB" id="A0A8B9Z329"/>
<sequence length="209" mass="23184">MCFDFHPKDTNFYLAGTEEGHIHKCSCSCNEQFLETYRGHKGPVYKVAWNPFSTDMFLSCSADWSIILWHQDSQTPILTFSSTTAFVHDVMWSPKSACIFAAVNESRAEIWDLSASILNPVTSCFANPRVKFTSVLFAKNTDCLLVGDSKGEVSVFELQNLAEGGAASKCSLQVTVFGRMPLPADNTGTTCPLLATHKIVSLRWCQQTH</sequence>
<evidence type="ECO:0000313" key="13">
    <source>
        <dbReference type="Ensembl" id="ENSBJAP00000003143.1"/>
    </source>
</evidence>
<dbReference type="GO" id="GO:0045503">
    <property type="term" value="F:dynein light chain binding"/>
    <property type="evidence" value="ECO:0007669"/>
    <property type="project" value="TreeGrafter"/>
</dbReference>
<evidence type="ECO:0000256" key="11">
    <source>
        <dbReference type="ARBA" id="ARBA00041557"/>
    </source>
</evidence>
<accession>A0A8B9Z329</accession>
<evidence type="ECO:0000256" key="6">
    <source>
        <dbReference type="ARBA" id="ARBA00023069"/>
    </source>
</evidence>
<dbReference type="InterPro" id="IPR050687">
    <property type="entry name" value="Dynein_IC"/>
</dbReference>
<dbReference type="GO" id="GO:0045504">
    <property type="term" value="F:dynein heavy chain binding"/>
    <property type="evidence" value="ECO:0007669"/>
    <property type="project" value="TreeGrafter"/>
</dbReference>
<dbReference type="Gene3D" id="2.130.10.10">
    <property type="entry name" value="YVTN repeat-like/Quinoprotein amine dehydrogenase"/>
    <property type="match status" value="1"/>
</dbReference>
<evidence type="ECO:0000256" key="4">
    <source>
        <dbReference type="ARBA" id="ARBA00022737"/>
    </source>
</evidence>
<dbReference type="PANTHER" id="PTHR12442">
    <property type="entry name" value="DYNEIN INTERMEDIATE CHAIN"/>
    <property type="match status" value="1"/>
</dbReference>